<dbReference type="GeneID" id="300573067"/>
<gene>
    <name evidence="2" type="ORF">CCMA1212_001183</name>
</gene>
<feature type="compositionally biased region" description="Basic residues" evidence="1">
    <location>
        <begin position="80"/>
        <end position="97"/>
    </location>
</feature>
<sequence>MYNSEKIHHLPRNPPINNHLHPRHALILNQIHHRPRHVLRPAHPPRELPPHVLLAQPVLPPYPLLVRLATLVLHVDPPRQHRAHPHPVPRQRHRHALRQPQQPGLGRRVRLVVRLAHDGPRRRHVHHAAPRRPQHVQARLRHQHRPRQVRLDAPVPLVQRHVRQPRPAHAARVRRIVHQAVQPAAEQPVRLPRRLSDLLRQPHVAQRGVKVVPAPVSLAEDARRVLQLRLVAVDEEDAVARLQQDPRQAAADAPPGSGDEERLWARRHCREDG</sequence>
<feature type="region of interest" description="Disordered" evidence="1">
    <location>
        <begin position="242"/>
        <end position="273"/>
    </location>
</feature>
<feature type="compositionally biased region" description="Basic and acidic residues" evidence="1">
    <location>
        <begin position="259"/>
        <end position="273"/>
    </location>
</feature>
<dbReference type="Proteomes" id="UP001642720">
    <property type="component" value="Unassembled WGS sequence"/>
</dbReference>
<proteinExistence type="predicted"/>
<dbReference type="EMBL" id="PPTA01000001">
    <property type="protein sequence ID" value="TFB06857.1"/>
    <property type="molecule type" value="Genomic_DNA"/>
</dbReference>
<organism evidence="2 3">
    <name type="scientific">Trichoderma ghanense</name>
    <dbReference type="NCBI Taxonomy" id="65468"/>
    <lineage>
        <taxon>Eukaryota</taxon>
        <taxon>Fungi</taxon>
        <taxon>Dikarya</taxon>
        <taxon>Ascomycota</taxon>
        <taxon>Pezizomycotina</taxon>
        <taxon>Sordariomycetes</taxon>
        <taxon>Hypocreomycetidae</taxon>
        <taxon>Hypocreales</taxon>
        <taxon>Hypocreaceae</taxon>
        <taxon>Trichoderma</taxon>
    </lineage>
</organism>
<feature type="compositionally biased region" description="Low complexity" evidence="1">
    <location>
        <begin position="242"/>
        <end position="255"/>
    </location>
</feature>
<comment type="caution">
    <text evidence="2">The sequence shown here is derived from an EMBL/GenBank/DDBJ whole genome shotgun (WGS) entry which is preliminary data.</text>
</comment>
<protein>
    <submittedName>
        <fullName evidence="2">Uncharacterized protein</fullName>
    </submittedName>
</protein>
<accession>A0ABY2HH60</accession>
<reference evidence="2 3" key="1">
    <citation type="submission" date="2018-01" db="EMBL/GenBank/DDBJ databases">
        <title>Genome characterization of the sugarcane-associated fungus Trichoderma ghanense CCMA-1212 and their application in lignocelulose bioconversion.</title>
        <authorList>
            <person name="Steindorff A.S."/>
            <person name="Mendes T.D."/>
            <person name="Vilela E.S.D."/>
            <person name="Rodrigues D.S."/>
            <person name="Formighieri E.F."/>
            <person name="Melo I.S."/>
            <person name="Favaro L.C.L."/>
        </authorList>
    </citation>
    <scope>NUCLEOTIDE SEQUENCE [LARGE SCALE GENOMIC DNA]</scope>
    <source>
        <strain evidence="2 3">CCMA-1212</strain>
    </source>
</reference>
<evidence type="ECO:0000313" key="2">
    <source>
        <dbReference type="EMBL" id="TFB06857.1"/>
    </source>
</evidence>
<dbReference type="RefSeq" id="XP_073563058.1">
    <property type="nucleotide sequence ID" value="XM_073698617.1"/>
</dbReference>
<feature type="region of interest" description="Disordered" evidence="1">
    <location>
        <begin position="80"/>
        <end position="103"/>
    </location>
</feature>
<evidence type="ECO:0000313" key="3">
    <source>
        <dbReference type="Proteomes" id="UP001642720"/>
    </source>
</evidence>
<name>A0ABY2HH60_9HYPO</name>
<evidence type="ECO:0000256" key="1">
    <source>
        <dbReference type="SAM" id="MobiDB-lite"/>
    </source>
</evidence>
<keyword evidence="3" id="KW-1185">Reference proteome</keyword>